<dbReference type="CDD" id="cd03256">
    <property type="entry name" value="ABC_PhnC_transporter"/>
    <property type="match status" value="1"/>
</dbReference>
<evidence type="ECO:0000256" key="5">
    <source>
        <dbReference type="ARBA" id="ARBA00022741"/>
    </source>
</evidence>
<sequence>MSQTPTSMVKLGAIEKVWADGTRALNGVDLEVPKGQFCVILGPSGAGKSTLLRAVNGLMKPTSGSVQVDGLELTPASERELRKRVAMIHQHFNLATRASVAANVLSGALPDISLARALCGWFHPEQREKACYYLERVGLKPEHLHRRAGELSGGQQQRVGIARAFMLDPKVVLADEPVASLDPQISRDILTLLKDAARELNATVICSLHQVDLAREFGDRIVGMRSGGIVFDGAPEEFDDHRLNRLYQNADWGDGEPQMISEPYPELEAAGGMR</sequence>
<dbReference type="PROSITE" id="PS00211">
    <property type="entry name" value="ABC_TRANSPORTER_1"/>
    <property type="match status" value="1"/>
</dbReference>
<keyword evidence="3" id="KW-1003">Cell membrane</keyword>
<protein>
    <submittedName>
        <fullName evidence="11">Phosphonates import ATP-binding protein PhnC</fullName>
    </submittedName>
</protein>
<dbReference type="InterPro" id="IPR012693">
    <property type="entry name" value="ABC_transpr_PhnC"/>
</dbReference>
<evidence type="ECO:0000256" key="2">
    <source>
        <dbReference type="ARBA" id="ARBA00022448"/>
    </source>
</evidence>
<evidence type="ECO:0000256" key="9">
    <source>
        <dbReference type="SAM" id="MobiDB-lite"/>
    </source>
</evidence>
<dbReference type="InterPro" id="IPR027417">
    <property type="entry name" value="P-loop_NTPase"/>
</dbReference>
<dbReference type="InterPro" id="IPR003439">
    <property type="entry name" value="ABC_transporter-like_ATP-bd"/>
</dbReference>
<dbReference type="SUPFAM" id="SSF52540">
    <property type="entry name" value="P-loop containing nucleoside triphosphate hydrolases"/>
    <property type="match status" value="1"/>
</dbReference>
<dbReference type="InterPro" id="IPR017871">
    <property type="entry name" value="ABC_transporter-like_CS"/>
</dbReference>
<dbReference type="GO" id="GO:0005886">
    <property type="term" value="C:plasma membrane"/>
    <property type="evidence" value="ECO:0007669"/>
    <property type="project" value="UniProtKB-SubCell"/>
</dbReference>
<evidence type="ECO:0000256" key="8">
    <source>
        <dbReference type="ARBA" id="ARBA00023136"/>
    </source>
</evidence>
<evidence type="ECO:0000256" key="4">
    <source>
        <dbReference type="ARBA" id="ARBA00022519"/>
    </source>
</evidence>
<dbReference type="NCBIfam" id="TIGR02315">
    <property type="entry name" value="ABC_phnC"/>
    <property type="match status" value="1"/>
</dbReference>
<keyword evidence="6 11" id="KW-0067">ATP-binding</keyword>
<dbReference type="PROSITE" id="PS50893">
    <property type="entry name" value="ABC_TRANSPORTER_2"/>
    <property type="match status" value="1"/>
</dbReference>
<proteinExistence type="predicted"/>
<dbReference type="InterPro" id="IPR003593">
    <property type="entry name" value="AAA+_ATPase"/>
</dbReference>
<dbReference type="SMART" id="SM00382">
    <property type="entry name" value="AAA"/>
    <property type="match status" value="1"/>
</dbReference>
<evidence type="ECO:0000256" key="6">
    <source>
        <dbReference type="ARBA" id="ARBA00022840"/>
    </source>
</evidence>
<gene>
    <name evidence="11" type="primary">phnC_1</name>
    <name evidence="11" type="ORF">YBY_02110</name>
</gene>
<dbReference type="Gene3D" id="3.40.50.300">
    <property type="entry name" value="P-loop containing nucleotide triphosphate hydrolases"/>
    <property type="match status" value="1"/>
</dbReference>
<evidence type="ECO:0000256" key="3">
    <source>
        <dbReference type="ARBA" id="ARBA00022475"/>
    </source>
</evidence>
<dbReference type="EMBL" id="AP019537">
    <property type="protein sequence ID" value="BBJ02363.1"/>
    <property type="molecule type" value="Genomic_DNA"/>
</dbReference>
<evidence type="ECO:0000313" key="11">
    <source>
        <dbReference type="EMBL" id="BBJ02363.1"/>
    </source>
</evidence>
<dbReference type="AlphaFoldDB" id="A0A455W844"/>
<dbReference type="PANTHER" id="PTHR43166:SF6">
    <property type="entry name" value="PHOSPHONATES IMPORT ATP-BINDING PROTEIN PHNC"/>
    <property type="match status" value="1"/>
</dbReference>
<organism evidence="11">
    <name type="scientific">Marinobacter nauticus</name>
    <name type="common">Marinobacter hydrocarbonoclasticus</name>
    <name type="synonym">Marinobacter aquaeolei</name>
    <dbReference type="NCBI Taxonomy" id="2743"/>
    <lineage>
        <taxon>Bacteria</taxon>
        <taxon>Pseudomonadati</taxon>
        <taxon>Pseudomonadota</taxon>
        <taxon>Gammaproteobacteria</taxon>
        <taxon>Pseudomonadales</taxon>
        <taxon>Marinobacteraceae</taxon>
        <taxon>Marinobacter</taxon>
    </lineage>
</organism>
<dbReference type="GO" id="GO:0005524">
    <property type="term" value="F:ATP binding"/>
    <property type="evidence" value="ECO:0007669"/>
    <property type="project" value="UniProtKB-KW"/>
</dbReference>
<keyword evidence="2" id="KW-0813">Transport</keyword>
<dbReference type="PANTHER" id="PTHR43166">
    <property type="entry name" value="AMINO ACID IMPORT ATP-BINDING PROTEIN"/>
    <property type="match status" value="1"/>
</dbReference>
<feature type="region of interest" description="Disordered" evidence="9">
    <location>
        <begin position="254"/>
        <end position="274"/>
    </location>
</feature>
<keyword evidence="8" id="KW-0472">Membrane</keyword>
<dbReference type="GO" id="GO:0015416">
    <property type="term" value="F:ABC-type phosphonate transporter activity"/>
    <property type="evidence" value="ECO:0007669"/>
    <property type="project" value="InterPro"/>
</dbReference>
<keyword evidence="5" id="KW-0547">Nucleotide-binding</keyword>
<dbReference type="InterPro" id="IPR050086">
    <property type="entry name" value="MetN_ABC_transporter-like"/>
</dbReference>
<feature type="domain" description="ABC transporter" evidence="10">
    <location>
        <begin position="9"/>
        <end position="251"/>
    </location>
</feature>
<comment type="subcellular location">
    <subcellularLocation>
        <location evidence="1">Cell inner membrane</location>
        <topology evidence="1">Peripheral membrane protein</topology>
    </subcellularLocation>
</comment>
<evidence type="ECO:0000256" key="1">
    <source>
        <dbReference type="ARBA" id="ARBA00004417"/>
    </source>
</evidence>
<evidence type="ECO:0000259" key="10">
    <source>
        <dbReference type="PROSITE" id="PS50893"/>
    </source>
</evidence>
<reference evidence="11" key="1">
    <citation type="submission" date="2019-03" db="EMBL/GenBank/DDBJ databases">
        <title>Whole genome analysis of nitrate-reducing bacteria Marinobacter hydrocarbonoclasticus YB03.</title>
        <authorList>
            <person name="Azam A.H."/>
            <person name="Yuk S.R."/>
            <person name="Kamarisima K."/>
            <person name="Miyanaga K."/>
            <person name="Tanji Y."/>
        </authorList>
    </citation>
    <scope>NUCLEOTIDE SEQUENCE</scope>
    <source>
        <strain evidence="11">YB03</strain>
    </source>
</reference>
<name>A0A455W844_MARNT</name>
<keyword evidence="4" id="KW-0997">Cell inner membrane</keyword>
<keyword evidence="7" id="KW-1278">Translocase</keyword>
<accession>A0A455W844</accession>
<dbReference type="GO" id="GO:0016887">
    <property type="term" value="F:ATP hydrolysis activity"/>
    <property type="evidence" value="ECO:0007669"/>
    <property type="project" value="InterPro"/>
</dbReference>
<evidence type="ECO:0000256" key="7">
    <source>
        <dbReference type="ARBA" id="ARBA00022967"/>
    </source>
</evidence>
<dbReference type="Pfam" id="PF00005">
    <property type="entry name" value="ABC_tran"/>
    <property type="match status" value="1"/>
</dbReference>